<accession>A0A916SXT8</accession>
<evidence type="ECO:0000313" key="4">
    <source>
        <dbReference type="Proteomes" id="UP000623067"/>
    </source>
</evidence>
<gene>
    <name evidence="3" type="ORF">GCM10011380_09720</name>
</gene>
<dbReference type="InterPro" id="IPR019223">
    <property type="entry name" value="DUF2147"/>
</dbReference>
<keyword evidence="1" id="KW-0732">Signal</keyword>
<dbReference type="PANTHER" id="PTHR36919">
    <property type="entry name" value="BLR1215 PROTEIN"/>
    <property type="match status" value="1"/>
</dbReference>
<comment type="caution">
    <text evidence="3">The sequence shown here is derived from an EMBL/GenBank/DDBJ whole genome shotgun (WGS) entry which is preliminary data.</text>
</comment>
<feature type="signal peptide" evidence="1">
    <location>
        <begin position="1"/>
        <end position="30"/>
    </location>
</feature>
<reference evidence="3" key="1">
    <citation type="journal article" date="2014" name="Int. J. Syst. Evol. Microbiol.">
        <title>Complete genome sequence of Corynebacterium casei LMG S-19264T (=DSM 44701T), isolated from a smear-ripened cheese.</title>
        <authorList>
            <consortium name="US DOE Joint Genome Institute (JGI-PGF)"/>
            <person name="Walter F."/>
            <person name="Albersmeier A."/>
            <person name="Kalinowski J."/>
            <person name="Ruckert C."/>
        </authorList>
    </citation>
    <scope>NUCLEOTIDE SEQUENCE</scope>
    <source>
        <strain evidence="3">CGMCC 1.15330</strain>
    </source>
</reference>
<evidence type="ECO:0000256" key="1">
    <source>
        <dbReference type="SAM" id="SignalP"/>
    </source>
</evidence>
<dbReference type="EMBL" id="BMIH01000001">
    <property type="protein sequence ID" value="GGB22209.1"/>
    <property type="molecule type" value="Genomic_DNA"/>
</dbReference>
<evidence type="ECO:0000313" key="3">
    <source>
        <dbReference type="EMBL" id="GGB22209.1"/>
    </source>
</evidence>
<feature type="domain" description="DUF2147" evidence="2">
    <location>
        <begin position="37"/>
        <end position="142"/>
    </location>
</feature>
<dbReference type="AlphaFoldDB" id="A0A916SXT8"/>
<proteinExistence type="predicted"/>
<protein>
    <recommendedName>
        <fullName evidence="2">DUF2147 domain-containing protein</fullName>
    </recommendedName>
</protein>
<dbReference type="Pfam" id="PF09917">
    <property type="entry name" value="DUF2147"/>
    <property type="match status" value="1"/>
</dbReference>
<dbReference type="Gene3D" id="2.40.128.520">
    <property type="match status" value="1"/>
</dbReference>
<feature type="chain" id="PRO_5036997156" description="DUF2147 domain-containing protein" evidence="1">
    <location>
        <begin position="31"/>
        <end position="149"/>
    </location>
</feature>
<evidence type="ECO:0000259" key="2">
    <source>
        <dbReference type="Pfam" id="PF09917"/>
    </source>
</evidence>
<dbReference type="RefSeq" id="WP_188657550.1">
    <property type="nucleotide sequence ID" value="NZ_BMIH01000001.1"/>
</dbReference>
<sequence>MRHVAPRGPRKWPAVILSIVALAVPTLAAAQPGGVEGLWMNPRHSVVVRTGPCGGEAVCGWVAWANGEAQTDAHEGGTEKLVGTMLLENYRPSGKGTWKGTLFVPDMHRRFSSEIEQVTPNQIRVEGCILGGIICKSQHWNRVEELPRG</sequence>
<organism evidence="3 4">
    <name type="scientific">Sphingomonas metalli</name>
    <dbReference type="NCBI Taxonomy" id="1779358"/>
    <lineage>
        <taxon>Bacteria</taxon>
        <taxon>Pseudomonadati</taxon>
        <taxon>Pseudomonadota</taxon>
        <taxon>Alphaproteobacteria</taxon>
        <taxon>Sphingomonadales</taxon>
        <taxon>Sphingomonadaceae</taxon>
        <taxon>Sphingomonas</taxon>
    </lineage>
</organism>
<dbReference type="PANTHER" id="PTHR36919:SF2">
    <property type="entry name" value="BLL6627 PROTEIN"/>
    <property type="match status" value="1"/>
</dbReference>
<keyword evidence="4" id="KW-1185">Reference proteome</keyword>
<dbReference type="Proteomes" id="UP000623067">
    <property type="component" value="Unassembled WGS sequence"/>
</dbReference>
<name>A0A916SXT8_9SPHN</name>
<reference evidence="3" key="2">
    <citation type="submission" date="2020-09" db="EMBL/GenBank/DDBJ databases">
        <authorList>
            <person name="Sun Q."/>
            <person name="Zhou Y."/>
        </authorList>
    </citation>
    <scope>NUCLEOTIDE SEQUENCE</scope>
    <source>
        <strain evidence="3">CGMCC 1.15330</strain>
    </source>
</reference>